<dbReference type="InterPro" id="IPR009057">
    <property type="entry name" value="Homeodomain-like_sf"/>
</dbReference>
<feature type="DNA-binding region" description="H-T-H motif" evidence="2">
    <location>
        <begin position="31"/>
        <end position="50"/>
    </location>
</feature>
<sequence>MEDSKKHISRELILETTLSLIDENKSIKDVSLRVIAKKVGCAHTNLYNYFSSLEEIFWETLGELLLIMIEFCGNGVDEETNQERKIFLVFSNLIDFCMNHPGWYSFIWFEPMGGKPSPRVIEILKRPGAKLAELIKIANNISNERAKLIYDILHSYMHGELSKWINKRSFISKSEQTKQIILSRIKGLYRLLLKEGEQLEKFIEIQN</sequence>
<keyword evidence="5" id="KW-1185">Reference proteome</keyword>
<proteinExistence type="predicted"/>
<organism evidence="4 5">
    <name type="scientific">Clostridium cellulovorans (strain ATCC 35296 / DSM 3052 / OCM 3 / 743B)</name>
    <dbReference type="NCBI Taxonomy" id="573061"/>
    <lineage>
        <taxon>Bacteria</taxon>
        <taxon>Bacillati</taxon>
        <taxon>Bacillota</taxon>
        <taxon>Clostridia</taxon>
        <taxon>Eubacteriales</taxon>
        <taxon>Clostridiaceae</taxon>
        <taxon>Clostridium</taxon>
    </lineage>
</organism>
<evidence type="ECO:0000313" key="4">
    <source>
        <dbReference type="EMBL" id="ADL53943.1"/>
    </source>
</evidence>
<name>D9SNF1_CLOC7</name>
<dbReference type="InterPro" id="IPR001647">
    <property type="entry name" value="HTH_TetR"/>
</dbReference>
<dbReference type="HOGENOM" id="CLU_1324505_0_0_9"/>
<dbReference type="SUPFAM" id="SSF46689">
    <property type="entry name" value="Homeodomain-like"/>
    <property type="match status" value="1"/>
</dbReference>
<evidence type="ECO:0000256" key="2">
    <source>
        <dbReference type="PROSITE-ProRule" id="PRU00335"/>
    </source>
</evidence>
<gene>
    <name evidence="4" type="ordered locus">Clocel_4284</name>
</gene>
<evidence type="ECO:0000313" key="5">
    <source>
        <dbReference type="Proteomes" id="UP000002730"/>
    </source>
</evidence>
<protein>
    <submittedName>
        <fullName evidence="4">Regulatory protein TetR</fullName>
    </submittedName>
</protein>
<dbReference type="Proteomes" id="UP000002730">
    <property type="component" value="Chromosome"/>
</dbReference>
<evidence type="ECO:0000256" key="1">
    <source>
        <dbReference type="ARBA" id="ARBA00023125"/>
    </source>
</evidence>
<feature type="domain" description="HTH tetR-type" evidence="3">
    <location>
        <begin position="7"/>
        <end position="68"/>
    </location>
</feature>
<evidence type="ECO:0000259" key="3">
    <source>
        <dbReference type="PROSITE" id="PS50977"/>
    </source>
</evidence>
<dbReference type="OrthoDB" id="5366068at2"/>
<dbReference type="STRING" id="573061.Clocel_4284"/>
<dbReference type="PROSITE" id="PS50977">
    <property type="entry name" value="HTH_TETR_2"/>
    <property type="match status" value="1"/>
</dbReference>
<reference evidence="4 5" key="1">
    <citation type="submission" date="2010-08" db="EMBL/GenBank/DDBJ databases">
        <title>Complete sequence of Clostridium cellulovorans 743B.</title>
        <authorList>
            <consortium name="US DOE Joint Genome Institute"/>
            <person name="Lucas S."/>
            <person name="Copeland A."/>
            <person name="Lapidus A."/>
            <person name="Cheng J.-F."/>
            <person name="Bruce D."/>
            <person name="Goodwin L."/>
            <person name="Pitluck S."/>
            <person name="Chertkov O."/>
            <person name="Detter J.C."/>
            <person name="Han C."/>
            <person name="Tapia R."/>
            <person name="Land M."/>
            <person name="Hauser L."/>
            <person name="Chang Y.-J."/>
            <person name="Jeffries C."/>
            <person name="Kyrpides N."/>
            <person name="Ivanova N."/>
            <person name="Mikhailova N."/>
            <person name="Hemme C.L."/>
            <person name="Woyke T."/>
        </authorList>
    </citation>
    <scope>NUCLEOTIDE SEQUENCE [LARGE SCALE GENOMIC DNA]</scope>
    <source>
        <strain evidence="5">ATCC 35296 / DSM 3052 / OCM 3 / 743B</strain>
    </source>
</reference>
<dbReference type="Gene3D" id="1.10.357.10">
    <property type="entry name" value="Tetracycline Repressor, domain 2"/>
    <property type="match status" value="1"/>
</dbReference>
<dbReference type="RefSeq" id="WP_010074297.1">
    <property type="nucleotide sequence ID" value="NC_014393.1"/>
</dbReference>
<dbReference type="GO" id="GO:0003677">
    <property type="term" value="F:DNA binding"/>
    <property type="evidence" value="ECO:0007669"/>
    <property type="project" value="UniProtKB-UniRule"/>
</dbReference>
<dbReference type="EMBL" id="CP002160">
    <property type="protein sequence ID" value="ADL53943.1"/>
    <property type="molecule type" value="Genomic_DNA"/>
</dbReference>
<dbReference type="AlphaFoldDB" id="D9SNF1"/>
<dbReference type="KEGG" id="ccb:Clocel_4284"/>
<accession>D9SNF1</accession>
<keyword evidence="1 2" id="KW-0238">DNA-binding</keyword>
<dbReference type="eggNOG" id="COG1309">
    <property type="taxonomic scope" value="Bacteria"/>
</dbReference>